<dbReference type="VEuPathDB" id="FungiDB:NEUTE1DRAFT_143042"/>
<reference evidence="2" key="1">
    <citation type="journal article" date="2011" name="Genetics">
        <title>Massive changes in genome architecture accompany the transition to self-fertility in the filamentous fungus Neurospora tetrasperma.</title>
        <authorList>
            <person name="Ellison C.E."/>
            <person name="Stajich J.E."/>
            <person name="Jacobson D.J."/>
            <person name="Natvig D.O."/>
            <person name="Lapidus A."/>
            <person name="Foster B."/>
            <person name="Aerts A."/>
            <person name="Riley R."/>
            <person name="Lindquist E.A."/>
            <person name="Grigoriev I.V."/>
            <person name="Taylor J.W."/>
        </authorList>
    </citation>
    <scope>NUCLEOTIDE SEQUENCE [LARGE SCALE GENOMIC DNA]</scope>
    <source>
        <strain evidence="2">FGSC 2508 / P0657</strain>
    </source>
</reference>
<dbReference type="RefSeq" id="XP_009856857.1">
    <property type="nucleotide sequence ID" value="XM_009858555.1"/>
</dbReference>
<proteinExistence type="predicted"/>
<sequence length="65" mass="7284">MVFEWVMDSFSPMVVMGLFAVFRMPLGLLQLPTLQFDAPHNTTSNPTVGALTPEYNAVIALRKRD</sequence>
<dbReference type="GeneID" id="20826310"/>
<protein>
    <submittedName>
        <fullName evidence="1">Uncharacterized protein</fullName>
    </submittedName>
</protein>
<dbReference type="KEGG" id="nte:NEUTE1DRAFT143042"/>
<evidence type="ECO:0000313" key="1">
    <source>
        <dbReference type="EMBL" id="EGO53238.1"/>
    </source>
</evidence>
<accession>F8N214</accession>
<dbReference type="EMBL" id="GL891382">
    <property type="protein sequence ID" value="EGO53238.1"/>
    <property type="molecule type" value="Genomic_DNA"/>
</dbReference>
<gene>
    <name evidence="1" type="ORF">NEUTE1DRAFT_143042</name>
</gene>
<organism evidence="1 2">
    <name type="scientific">Neurospora tetrasperma (strain FGSC 2508 / ATCC MYA-4615 / P0657)</name>
    <dbReference type="NCBI Taxonomy" id="510951"/>
    <lineage>
        <taxon>Eukaryota</taxon>
        <taxon>Fungi</taxon>
        <taxon>Dikarya</taxon>
        <taxon>Ascomycota</taxon>
        <taxon>Pezizomycotina</taxon>
        <taxon>Sordariomycetes</taxon>
        <taxon>Sordariomycetidae</taxon>
        <taxon>Sordariales</taxon>
        <taxon>Sordariaceae</taxon>
        <taxon>Neurospora</taxon>
    </lineage>
</organism>
<keyword evidence="2" id="KW-1185">Reference proteome</keyword>
<evidence type="ECO:0000313" key="2">
    <source>
        <dbReference type="Proteomes" id="UP000008065"/>
    </source>
</evidence>
<dbReference type="AlphaFoldDB" id="F8N214"/>
<name>F8N214_NEUT8</name>
<dbReference type="HOGENOM" id="CLU_2850270_0_0_1"/>
<dbReference type="OrthoDB" id="3648309at2759"/>
<dbReference type="Proteomes" id="UP000008065">
    <property type="component" value="Unassembled WGS sequence"/>
</dbReference>